<dbReference type="WBParaSite" id="SSLN_0001517001-mRNA-1">
    <property type="protein sequence ID" value="SSLN_0001517001-mRNA-1"/>
    <property type="gene ID" value="SSLN_0001517001"/>
</dbReference>
<evidence type="ECO:0000256" key="5">
    <source>
        <dbReference type="ARBA" id="ARBA00022989"/>
    </source>
</evidence>
<feature type="transmembrane region" description="Helical" evidence="8">
    <location>
        <begin position="111"/>
        <end position="131"/>
    </location>
</feature>
<dbReference type="GO" id="GO:0005886">
    <property type="term" value="C:plasma membrane"/>
    <property type="evidence" value="ECO:0007669"/>
    <property type="project" value="TreeGrafter"/>
</dbReference>
<evidence type="ECO:0000256" key="4">
    <source>
        <dbReference type="ARBA" id="ARBA00022692"/>
    </source>
</evidence>
<reference evidence="11" key="1">
    <citation type="submission" date="2016-06" db="UniProtKB">
        <authorList>
            <consortium name="WormBaseParasite"/>
        </authorList>
    </citation>
    <scope>IDENTIFICATION</scope>
</reference>
<evidence type="ECO:0000256" key="6">
    <source>
        <dbReference type="ARBA" id="ARBA00023136"/>
    </source>
</evidence>
<gene>
    <name evidence="9" type="ORF">SSLN_LOCUS14617</name>
</gene>
<keyword evidence="10" id="KW-1185">Reference proteome</keyword>
<proteinExistence type="inferred from homology"/>
<protein>
    <submittedName>
        <fullName evidence="11">Aquaporin</fullName>
    </submittedName>
</protein>
<dbReference type="PRINTS" id="PR00783">
    <property type="entry name" value="MINTRINSICP"/>
</dbReference>
<dbReference type="Proteomes" id="UP000275846">
    <property type="component" value="Unassembled WGS sequence"/>
</dbReference>
<dbReference type="SUPFAM" id="SSF81338">
    <property type="entry name" value="Aquaporin-like"/>
    <property type="match status" value="1"/>
</dbReference>
<feature type="transmembrane region" description="Helical" evidence="8">
    <location>
        <begin position="67"/>
        <end position="90"/>
    </location>
</feature>
<evidence type="ECO:0000256" key="8">
    <source>
        <dbReference type="SAM" id="Phobius"/>
    </source>
</evidence>
<keyword evidence="5 8" id="KW-1133">Transmembrane helix</keyword>
<evidence type="ECO:0000256" key="3">
    <source>
        <dbReference type="ARBA" id="ARBA00022448"/>
    </source>
</evidence>
<reference evidence="9 10" key="2">
    <citation type="submission" date="2018-11" db="EMBL/GenBank/DDBJ databases">
        <authorList>
            <consortium name="Pathogen Informatics"/>
        </authorList>
    </citation>
    <scope>NUCLEOTIDE SEQUENCE [LARGE SCALE GENOMIC DNA]</scope>
    <source>
        <strain evidence="9 10">NST_G2</strain>
    </source>
</reference>
<evidence type="ECO:0000313" key="11">
    <source>
        <dbReference type="WBParaSite" id="SSLN_0001517001-mRNA-1"/>
    </source>
</evidence>
<dbReference type="GO" id="GO:0015254">
    <property type="term" value="F:glycerol channel activity"/>
    <property type="evidence" value="ECO:0007669"/>
    <property type="project" value="TreeGrafter"/>
</dbReference>
<evidence type="ECO:0000256" key="1">
    <source>
        <dbReference type="ARBA" id="ARBA00004141"/>
    </source>
</evidence>
<dbReference type="STRING" id="70667.A0A183TDR9"/>
<evidence type="ECO:0000256" key="7">
    <source>
        <dbReference type="RuleBase" id="RU000477"/>
    </source>
</evidence>
<keyword evidence="6 8" id="KW-0472">Membrane</keyword>
<name>A0A183TDR9_SCHSO</name>
<dbReference type="AlphaFoldDB" id="A0A183TDR9"/>
<dbReference type="EMBL" id="UYSU01039137">
    <property type="protein sequence ID" value="VDM01003.1"/>
    <property type="molecule type" value="Genomic_DNA"/>
</dbReference>
<comment type="subcellular location">
    <subcellularLocation>
        <location evidence="1">Membrane</location>
        <topology evidence="1">Multi-pass membrane protein</topology>
    </subcellularLocation>
</comment>
<dbReference type="Pfam" id="PF00230">
    <property type="entry name" value="MIP"/>
    <property type="match status" value="1"/>
</dbReference>
<dbReference type="PANTHER" id="PTHR43829:SF9">
    <property type="entry name" value="AQUAPORIN-9"/>
    <property type="match status" value="1"/>
</dbReference>
<organism evidence="11">
    <name type="scientific">Schistocephalus solidus</name>
    <name type="common">Tapeworm</name>
    <dbReference type="NCBI Taxonomy" id="70667"/>
    <lineage>
        <taxon>Eukaryota</taxon>
        <taxon>Metazoa</taxon>
        <taxon>Spiralia</taxon>
        <taxon>Lophotrochozoa</taxon>
        <taxon>Platyhelminthes</taxon>
        <taxon>Cestoda</taxon>
        <taxon>Eucestoda</taxon>
        <taxon>Diphyllobothriidea</taxon>
        <taxon>Diphyllobothriidae</taxon>
        <taxon>Schistocephalus</taxon>
    </lineage>
</organism>
<evidence type="ECO:0000256" key="2">
    <source>
        <dbReference type="ARBA" id="ARBA00006175"/>
    </source>
</evidence>
<feature type="transmembrane region" description="Helical" evidence="8">
    <location>
        <begin position="29"/>
        <end position="47"/>
    </location>
</feature>
<dbReference type="OrthoDB" id="3222at2759"/>
<feature type="transmembrane region" description="Helical" evidence="8">
    <location>
        <begin position="196"/>
        <end position="215"/>
    </location>
</feature>
<dbReference type="InterPro" id="IPR023271">
    <property type="entry name" value="Aquaporin-like"/>
</dbReference>
<dbReference type="Gene3D" id="1.20.1080.10">
    <property type="entry name" value="Glycerol uptake facilitator protein"/>
    <property type="match status" value="1"/>
</dbReference>
<dbReference type="GO" id="GO:0015250">
    <property type="term" value="F:water channel activity"/>
    <property type="evidence" value="ECO:0007669"/>
    <property type="project" value="TreeGrafter"/>
</dbReference>
<feature type="transmembrane region" description="Helical" evidence="8">
    <location>
        <begin position="164"/>
        <end position="184"/>
    </location>
</feature>
<dbReference type="InterPro" id="IPR000425">
    <property type="entry name" value="MIP"/>
</dbReference>
<evidence type="ECO:0000313" key="10">
    <source>
        <dbReference type="Proteomes" id="UP000275846"/>
    </source>
</evidence>
<dbReference type="InterPro" id="IPR050363">
    <property type="entry name" value="MIP/Aquaporin"/>
</dbReference>
<sequence>MAPLQDFHDRYRRFIHRTADKIRLTKHTVVTQLIAETLGTLLLIFYGDGSGAQNFLGSSKLNQFLTVSLGWGAAVSVAIIVTGKACPAILNPAIAVSNTMIGGLRWSLLPAYILLEFVGAYLGAGLLLAVYNTKIAEYAMKYDGGQYLTNTTGGIFVAAKGSSLGVAVMDQIVTTAILVFGIYAITEDRLVKKSPYATPAVVGMVVYLAVGTYTANASSALNPARDFGPRLLLLSTCKSSRNCNG</sequence>
<keyword evidence="4 7" id="KW-0812">Transmembrane</keyword>
<keyword evidence="3 7" id="KW-0813">Transport</keyword>
<accession>A0A183TDR9</accession>
<comment type="similarity">
    <text evidence="2 7">Belongs to the MIP/aquaporin (TC 1.A.8) family.</text>
</comment>
<dbReference type="PANTHER" id="PTHR43829">
    <property type="entry name" value="AQUAPORIN OR AQUAGLYCEROPORIN RELATED"/>
    <property type="match status" value="1"/>
</dbReference>
<evidence type="ECO:0000313" key="9">
    <source>
        <dbReference type="EMBL" id="VDM01003.1"/>
    </source>
</evidence>